<dbReference type="PANTHER" id="PTHR22617:SF23">
    <property type="entry name" value="CHEMOTAXIS PROTEIN CHEW"/>
    <property type="match status" value="1"/>
</dbReference>
<gene>
    <name evidence="2" type="ordered locus">Cyan7425_1063</name>
</gene>
<proteinExistence type="predicted"/>
<evidence type="ECO:0000259" key="1">
    <source>
        <dbReference type="PROSITE" id="PS50851"/>
    </source>
</evidence>
<dbReference type="Gene3D" id="2.30.30.40">
    <property type="entry name" value="SH3 Domains"/>
    <property type="match status" value="1"/>
</dbReference>
<dbReference type="Pfam" id="PF01584">
    <property type="entry name" value="CheW"/>
    <property type="match status" value="1"/>
</dbReference>
<dbReference type="STRING" id="395961.Cyan7425_1063"/>
<dbReference type="OrthoDB" id="456080at2"/>
<sequence length="164" mass="18179">MTTSVLLRSTQDSTEPYLKLQLQEGMIVALSMLQIQEVLAVERRRITPIPNRPNFLLGLINQRNRVFWVADLALLLNLSPLDWETELYNVVVLRAEQGLLGLAVQQVKGISRFSAEQLQSPVAAVPAELTPYLRGCVLQPPEIILVLSVETLAQSPSLPAQTSP</sequence>
<protein>
    <submittedName>
        <fullName evidence="2">CheW protein</fullName>
    </submittedName>
</protein>
<dbReference type="SMART" id="SM00260">
    <property type="entry name" value="CheW"/>
    <property type="match status" value="1"/>
</dbReference>
<dbReference type="eggNOG" id="COG0835">
    <property type="taxonomic scope" value="Bacteria"/>
</dbReference>
<dbReference type="InterPro" id="IPR039315">
    <property type="entry name" value="CheW"/>
</dbReference>
<accession>B8HY10</accession>
<evidence type="ECO:0000313" key="2">
    <source>
        <dbReference type="EMBL" id="ACL43449.1"/>
    </source>
</evidence>
<feature type="domain" description="CheW-like" evidence="1">
    <location>
        <begin position="14"/>
        <end position="158"/>
    </location>
</feature>
<dbReference type="EMBL" id="CP001344">
    <property type="protein sequence ID" value="ACL43449.1"/>
    <property type="molecule type" value="Genomic_DNA"/>
</dbReference>
<dbReference type="HOGENOM" id="CLU_048995_5_0_3"/>
<name>B8HY10_CYAP4</name>
<dbReference type="SUPFAM" id="SSF50341">
    <property type="entry name" value="CheW-like"/>
    <property type="match status" value="1"/>
</dbReference>
<dbReference type="KEGG" id="cyn:Cyan7425_1063"/>
<dbReference type="AlphaFoldDB" id="B8HY10"/>
<dbReference type="GO" id="GO:0006935">
    <property type="term" value="P:chemotaxis"/>
    <property type="evidence" value="ECO:0007669"/>
    <property type="project" value="InterPro"/>
</dbReference>
<reference evidence="2" key="1">
    <citation type="submission" date="2009-01" db="EMBL/GenBank/DDBJ databases">
        <title>Complete sequence of chromosome Cyanothece sp. PCC 7425.</title>
        <authorList>
            <consortium name="US DOE Joint Genome Institute"/>
            <person name="Lucas S."/>
            <person name="Copeland A."/>
            <person name="Lapidus A."/>
            <person name="Glavina del Rio T."/>
            <person name="Dalin E."/>
            <person name="Tice H."/>
            <person name="Bruce D."/>
            <person name="Goodwin L."/>
            <person name="Pitluck S."/>
            <person name="Sims D."/>
            <person name="Meineke L."/>
            <person name="Brettin T."/>
            <person name="Detter J.C."/>
            <person name="Han C."/>
            <person name="Larimer F."/>
            <person name="Land M."/>
            <person name="Hauser L."/>
            <person name="Kyrpides N."/>
            <person name="Ovchinnikova G."/>
            <person name="Liberton M."/>
            <person name="Stoeckel J."/>
            <person name="Banerjee A."/>
            <person name="Singh A."/>
            <person name="Page L."/>
            <person name="Sato H."/>
            <person name="Zhao L."/>
            <person name="Sherman L."/>
            <person name="Pakrasi H."/>
            <person name="Richardson P."/>
        </authorList>
    </citation>
    <scope>NUCLEOTIDE SEQUENCE</scope>
    <source>
        <strain evidence="2">PCC 7425</strain>
    </source>
</reference>
<dbReference type="GO" id="GO:0007165">
    <property type="term" value="P:signal transduction"/>
    <property type="evidence" value="ECO:0007669"/>
    <property type="project" value="InterPro"/>
</dbReference>
<dbReference type="Gene3D" id="2.40.50.180">
    <property type="entry name" value="CheA-289, Domain 4"/>
    <property type="match status" value="1"/>
</dbReference>
<dbReference type="PANTHER" id="PTHR22617">
    <property type="entry name" value="CHEMOTAXIS SENSOR HISTIDINE KINASE-RELATED"/>
    <property type="match status" value="1"/>
</dbReference>
<dbReference type="InterPro" id="IPR036061">
    <property type="entry name" value="CheW-like_dom_sf"/>
</dbReference>
<dbReference type="InterPro" id="IPR002545">
    <property type="entry name" value="CheW-lke_dom"/>
</dbReference>
<organism evidence="2">
    <name type="scientific">Cyanothece sp. (strain PCC 7425 / ATCC 29141)</name>
    <dbReference type="NCBI Taxonomy" id="395961"/>
    <lineage>
        <taxon>Bacteria</taxon>
        <taxon>Bacillati</taxon>
        <taxon>Cyanobacteriota</taxon>
        <taxon>Cyanophyceae</taxon>
        <taxon>Gomontiellales</taxon>
        <taxon>Cyanothecaceae</taxon>
        <taxon>Cyanothece</taxon>
    </lineage>
</organism>
<dbReference type="GO" id="GO:0005829">
    <property type="term" value="C:cytosol"/>
    <property type="evidence" value="ECO:0007669"/>
    <property type="project" value="TreeGrafter"/>
</dbReference>
<dbReference type="PROSITE" id="PS50851">
    <property type="entry name" value="CHEW"/>
    <property type="match status" value="1"/>
</dbReference>